<evidence type="ECO:0000256" key="8">
    <source>
        <dbReference type="ARBA" id="ARBA00022840"/>
    </source>
</evidence>
<evidence type="ECO:0000256" key="9">
    <source>
        <dbReference type="ARBA" id="ARBA00022967"/>
    </source>
</evidence>
<keyword evidence="6" id="KW-0677">Repeat</keyword>
<dbReference type="InterPro" id="IPR017871">
    <property type="entry name" value="ABC_transporter-like_CS"/>
</dbReference>
<dbReference type="Pfam" id="PF00005">
    <property type="entry name" value="ABC_tran"/>
    <property type="match status" value="2"/>
</dbReference>
<comment type="function">
    <text evidence="11">Part of an ABC transporter complex involved in carbohydrate import. Could be involved in ribose, galactose and/or methyl galactoside import. Responsible for energy coupling to the transport system.</text>
</comment>
<keyword evidence="8 11" id="KW-0067">ATP-binding</keyword>
<comment type="subcellular location">
    <subcellularLocation>
        <location evidence="2">Cell inner membrane</location>
    </subcellularLocation>
    <subcellularLocation>
        <location evidence="1 11">Cell membrane</location>
        <topology evidence="1 11">Peripheral membrane protein</topology>
    </subcellularLocation>
</comment>
<proteinExistence type="inferred from homology"/>
<protein>
    <recommendedName>
        <fullName evidence="11">Ribose/galactose/methyl galactoside import ATP-binding protein</fullName>
        <ecNumber evidence="11">7.5.2.11</ecNumber>
    </recommendedName>
</protein>
<dbReference type="GO" id="GO:0043211">
    <property type="term" value="F:ABC-type carbohydrate transporter activity"/>
    <property type="evidence" value="ECO:0007669"/>
    <property type="project" value="UniProtKB-UniRule"/>
</dbReference>
<keyword evidence="3 11" id="KW-0813">Transport</keyword>
<dbReference type="GO" id="GO:0015749">
    <property type="term" value="P:monosaccharide transmembrane transport"/>
    <property type="evidence" value="ECO:0007669"/>
    <property type="project" value="UniProtKB-ARBA"/>
</dbReference>
<dbReference type="CDD" id="cd03216">
    <property type="entry name" value="ABC_Carb_Monos_I"/>
    <property type="match status" value="1"/>
</dbReference>
<accession>A0A1H8QBL7</accession>
<keyword evidence="14" id="KW-1185">Reference proteome</keyword>
<dbReference type="STRING" id="112903.SAMN04490178_102258"/>
<dbReference type="Proteomes" id="UP000198847">
    <property type="component" value="Unassembled WGS sequence"/>
</dbReference>
<evidence type="ECO:0000313" key="14">
    <source>
        <dbReference type="Proteomes" id="UP000198847"/>
    </source>
</evidence>
<dbReference type="GO" id="GO:0005524">
    <property type="term" value="F:ATP binding"/>
    <property type="evidence" value="ECO:0007669"/>
    <property type="project" value="UniProtKB-UniRule"/>
</dbReference>
<keyword evidence="5 11" id="KW-0762">Sugar transport</keyword>
<dbReference type="CDD" id="cd03215">
    <property type="entry name" value="ABC_Carb_Monos_II"/>
    <property type="match status" value="1"/>
</dbReference>
<evidence type="ECO:0000256" key="4">
    <source>
        <dbReference type="ARBA" id="ARBA00022475"/>
    </source>
</evidence>
<keyword evidence="7 11" id="KW-0547">Nucleotide-binding</keyword>
<reference evidence="13 14" key="1">
    <citation type="submission" date="2016-10" db="EMBL/GenBank/DDBJ databases">
        <authorList>
            <person name="de Groot N.N."/>
        </authorList>
    </citation>
    <scope>NUCLEOTIDE SEQUENCE [LARGE SCALE GENOMIC DNA]</scope>
    <source>
        <strain evidence="13 14">DSM 13305</strain>
    </source>
</reference>
<name>A0A1H8QBL7_9FIRM</name>
<evidence type="ECO:0000256" key="1">
    <source>
        <dbReference type="ARBA" id="ARBA00004202"/>
    </source>
</evidence>
<evidence type="ECO:0000256" key="5">
    <source>
        <dbReference type="ARBA" id="ARBA00022597"/>
    </source>
</evidence>
<dbReference type="PANTHER" id="PTHR43790:SF7">
    <property type="entry name" value="GALACTOSE_METHYL GALACTOSIDE IMPORT ATP-BINDING PROTEIN MGLA"/>
    <property type="match status" value="1"/>
</dbReference>
<dbReference type="FunFam" id="3.40.50.300:FF:000127">
    <property type="entry name" value="Ribose import ATP-binding protein RbsA"/>
    <property type="match status" value="1"/>
</dbReference>
<dbReference type="PANTHER" id="PTHR43790">
    <property type="entry name" value="CARBOHYDRATE TRANSPORT ATP-BINDING PROTEIN MG119-RELATED"/>
    <property type="match status" value="1"/>
</dbReference>
<evidence type="ECO:0000313" key="13">
    <source>
        <dbReference type="EMBL" id="SEO51620.1"/>
    </source>
</evidence>
<comment type="similarity">
    <text evidence="11">Belongs to the ABC transporter superfamily.</text>
</comment>
<dbReference type="RefSeq" id="WP_091743957.1">
    <property type="nucleotide sequence ID" value="NZ_FODY01000002.1"/>
</dbReference>
<dbReference type="PROSITE" id="PS50893">
    <property type="entry name" value="ABC_TRANSPORTER_2"/>
    <property type="match status" value="2"/>
</dbReference>
<evidence type="ECO:0000256" key="6">
    <source>
        <dbReference type="ARBA" id="ARBA00022737"/>
    </source>
</evidence>
<feature type="domain" description="ABC transporter" evidence="12">
    <location>
        <begin position="258"/>
        <end position="504"/>
    </location>
</feature>
<comment type="catalytic activity">
    <reaction evidence="11">
        <text>D-galactose(out) + ATP + H2O = D-galactose(in) + ADP + phosphate + H(+)</text>
        <dbReference type="Rhea" id="RHEA:60156"/>
        <dbReference type="ChEBI" id="CHEBI:4139"/>
        <dbReference type="ChEBI" id="CHEBI:15377"/>
        <dbReference type="ChEBI" id="CHEBI:15378"/>
        <dbReference type="ChEBI" id="CHEBI:30616"/>
        <dbReference type="ChEBI" id="CHEBI:43474"/>
        <dbReference type="ChEBI" id="CHEBI:456216"/>
        <dbReference type="EC" id="7.5.2.11"/>
    </reaction>
</comment>
<dbReference type="SMART" id="SM00382">
    <property type="entry name" value="AAA"/>
    <property type="match status" value="2"/>
</dbReference>
<dbReference type="FunFam" id="3.40.50.300:FF:000126">
    <property type="entry name" value="Galactose/methyl galactoside import ATP-binding protein MglA"/>
    <property type="match status" value="1"/>
</dbReference>
<dbReference type="Gene3D" id="3.40.50.300">
    <property type="entry name" value="P-loop containing nucleotide triphosphate hydrolases"/>
    <property type="match status" value="2"/>
</dbReference>
<gene>
    <name evidence="13" type="ORF">SAMN04490178_102258</name>
</gene>
<feature type="domain" description="ABC transporter" evidence="12">
    <location>
        <begin position="8"/>
        <end position="247"/>
    </location>
</feature>
<dbReference type="GO" id="GO:0005886">
    <property type="term" value="C:plasma membrane"/>
    <property type="evidence" value="ECO:0007669"/>
    <property type="project" value="UniProtKB-SubCell"/>
</dbReference>
<evidence type="ECO:0000256" key="3">
    <source>
        <dbReference type="ARBA" id="ARBA00022448"/>
    </source>
</evidence>
<evidence type="ECO:0000256" key="11">
    <source>
        <dbReference type="RuleBase" id="RU367029"/>
    </source>
</evidence>
<evidence type="ECO:0000256" key="7">
    <source>
        <dbReference type="ARBA" id="ARBA00022741"/>
    </source>
</evidence>
<keyword evidence="9 11" id="KW-1278">Translocase</keyword>
<dbReference type="EMBL" id="FODY01000002">
    <property type="protein sequence ID" value="SEO51620.1"/>
    <property type="molecule type" value="Genomic_DNA"/>
</dbReference>
<dbReference type="PROSITE" id="PS00211">
    <property type="entry name" value="ABC_TRANSPORTER_1"/>
    <property type="match status" value="1"/>
</dbReference>
<evidence type="ECO:0000256" key="10">
    <source>
        <dbReference type="ARBA" id="ARBA00023136"/>
    </source>
</evidence>
<keyword evidence="10 11" id="KW-0472">Membrane</keyword>
<organism evidence="13 14">
    <name type="scientific">Propionispora vibrioides</name>
    <dbReference type="NCBI Taxonomy" id="112903"/>
    <lineage>
        <taxon>Bacteria</taxon>
        <taxon>Bacillati</taxon>
        <taxon>Bacillota</taxon>
        <taxon>Negativicutes</taxon>
        <taxon>Selenomonadales</taxon>
        <taxon>Sporomusaceae</taxon>
        <taxon>Propionispora</taxon>
    </lineage>
</organism>
<dbReference type="AlphaFoldDB" id="A0A1H8QBL7"/>
<dbReference type="InterPro" id="IPR050107">
    <property type="entry name" value="ABC_carbohydrate_import_ATPase"/>
</dbReference>
<evidence type="ECO:0000259" key="12">
    <source>
        <dbReference type="PROSITE" id="PS50893"/>
    </source>
</evidence>
<dbReference type="InterPro" id="IPR003593">
    <property type="entry name" value="AAA+_ATPase"/>
</dbReference>
<dbReference type="InterPro" id="IPR027417">
    <property type="entry name" value="P-loop_NTPase"/>
</dbReference>
<dbReference type="EC" id="7.5.2.11" evidence="11"/>
<dbReference type="OrthoDB" id="501320at2"/>
<dbReference type="GO" id="GO:0016887">
    <property type="term" value="F:ATP hydrolysis activity"/>
    <property type="evidence" value="ECO:0007669"/>
    <property type="project" value="InterPro"/>
</dbReference>
<keyword evidence="4 11" id="KW-1003">Cell membrane</keyword>
<sequence>MSEIQYLLEMNHISKEFPGVKALDDVMLKVRPGTVHALMGENGAGKSTLMKCLFGIYYPDAGEIFLNGEKLEIKNSKDALNYGISMIHQELHPVPQRSVMENVWLGRFPQKGVGPFQFIDHKKMYDDTAQLFKDLEIDLSPHTLVKTLSVSKIQSIEIAKAVSFHSKLIVMDEPTSSLTGNEVEHLFRIIRDLRKRGVSIIYISHKMEEILQISDDVTIMRDGKYIGTWQAKEMTTDMIISKMVGRDLSQRFPEKHNIPGDVVLKVENLTSPNPRSFKNISFELRKGEILGIGGLVGAQRTELVEAIFGLRAVSAGKFYIEGKEVRIHSPSDAKKYKIALLTEERRVTGIFPVLPVTENTAIASLDRYQTPYLLLDEKRMRQDAIDNIKKIRVKTPSEKELMKNLSGGNQQKVLIGRWLLTEPEILLLDEPTRGIDVGAKFEIYTIIAELARQGKSIVMISSEMPELLGMSDRIMVMCEGRLTGIIDRENATEEEIMRHATLYMA</sequence>
<dbReference type="InterPro" id="IPR003439">
    <property type="entry name" value="ABC_transporter-like_ATP-bd"/>
</dbReference>
<evidence type="ECO:0000256" key="2">
    <source>
        <dbReference type="ARBA" id="ARBA00004533"/>
    </source>
</evidence>
<dbReference type="SUPFAM" id="SSF52540">
    <property type="entry name" value="P-loop containing nucleoside triphosphate hydrolases"/>
    <property type="match status" value="2"/>
</dbReference>